<proteinExistence type="predicted"/>
<feature type="compositionally biased region" description="Polar residues" evidence="1">
    <location>
        <begin position="92"/>
        <end position="102"/>
    </location>
</feature>
<comment type="caution">
    <text evidence="2">The sequence shown here is derived from an EMBL/GenBank/DDBJ whole genome shotgun (WGS) entry which is preliminary data.</text>
</comment>
<evidence type="ECO:0000256" key="1">
    <source>
        <dbReference type="SAM" id="MobiDB-lite"/>
    </source>
</evidence>
<name>A0A9P6PQL9_9FUNG</name>
<evidence type="ECO:0000313" key="2">
    <source>
        <dbReference type="EMBL" id="KAG0250038.1"/>
    </source>
</evidence>
<dbReference type="EMBL" id="JAAAJB010000906">
    <property type="protein sequence ID" value="KAG0250038.1"/>
    <property type="molecule type" value="Genomic_DNA"/>
</dbReference>
<dbReference type="AlphaFoldDB" id="A0A9P6PQL9"/>
<feature type="compositionally biased region" description="Polar residues" evidence="1">
    <location>
        <begin position="210"/>
        <end position="236"/>
    </location>
</feature>
<gene>
    <name evidence="2" type="ORF">DFQ27_009650</name>
</gene>
<feature type="non-terminal residue" evidence="2">
    <location>
        <position position="236"/>
    </location>
</feature>
<organism evidence="2 3">
    <name type="scientific">Actinomortierella ambigua</name>
    <dbReference type="NCBI Taxonomy" id="1343610"/>
    <lineage>
        <taxon>Eukaryota</taxon>
        <taxon>Fungi</taxon>
        <taxon>Fungi incertae sedis</taxon>
        <taxon>Mucoromycota</taxon>
        <taxon>Mortierellomycotina</taxon>
        <taxon>Mortierellomycetes</taxon>
        <taxon>Mortierellales</taxon>
        <taxon>Mortierellaceae</taxon>
        <taxon>Actinomortierella</taxon>
    </lineage>
</organism>
<accession>A0A9P6PQL9</accession>
<feature type="region of interest" description="Disordered" evidence="1">
    <location>
        <begin position="82"/>
        <end position="236"/>
    </location>
</feature>
<sequence>MTTQTTEVALTSGNILPLSAQDLDYLEKKLCLRAPRQQPAAITTVPSKELSMNPAEARAVLCADALPEPSVMVAPMRDMPASTPKTVASPDTVASTVSSGASKATPHTAPTLTKQMPVHLSASSALSAASVGQSPNLRGTSAHADTAKSSVAANAASAPHEKQSISGWAEFIHDADPSGKRDDGRGYVGTSRHYARPPAIPTPARGPPLSTYSPTRSSSFASGQTFRASAPSASPS</sequence>
<feature type="compositionally biased region" description="Low complexity" evidence="1">
    <location>
        <begin position="120"/>
        <end position="130"/>
    </location>
</feature>
<reference evidence="2" key="1">
    <citation type="journal article" date="2020" name="Fungal Divers.">
        <title>Resolving the Mortierellaceae phylogeny through synthesis of multi-gene phylogenetics and phylogenomics.</title>
        <authorList>
            <person name="Vandepol N."/>
            <person name="Liber J."/>
            <person name="Desiro A."/>
            <person name="Na H."/>
            <person name="Kennedy M."/>
            <person name="Barry K."/>
            <person name="Grigoriev I.V."/>
            <person name="Miller A.N."/>
            <person name="O'Donnell K."/>
            <person name="Stajich J.E."/>
            <person name="Bonito G."/>
        </authorList>
    </citation>
    <scope>NUCLEOTIDE SEQUENCE</scope>
    <source>
        <strain evidence="2">BC1065</strain>
    </source>
</reference>
<evidence type="ECO:0000313" key="3">
    <source>
        <dbReference type="Proteomes" id="UP000807716"/>
    </source>
</evidence>
<feature type="compositionally biased region" description="Basic and acidic residues" evidence="1">
    <location>
        <begin position="171"/>
        <end position="185"/>
    </location>
</feature>
<keyword evidence="3" id="KW-1185">Reference proteome</keyword>
<dbReference type="Proteomes" id="UP000807716">
    <property type="component" value="Unassembled WGS sequence"/>
</dbReference>
<protein>
    <submittedName>
        <fullName evidence="2">Uncharacterized protein</fullName>
    </submittedName>
</protein>
<feature type="compositionally biased region" description="Low complexity" evidence="1">
    <location>
        <begin position="147"/>
        <end position="158"/>
    </location>
</feature>